<dbReference type="PANTHER" id="PTHR34388:SF1">
    <property type="entry name" value="DNA POLYMERASE III SUBUNIT DELTA"/>
    <property type="match status" value="1"/>
</dbReference>
<keyword evidence="4" id="KW-0548">Nucleotidyltransferase</keyword>
<dbReference type="InterPro" id="IPR027417">
    <property type="entry name" value="P-loop_NTPase"/>
</dbReference>
<keyword evidence="6" id="KW-0239">DNA-directed DNA polymerase</keyword>
<evidence type="ECO:0000313" key="11">
    <source>
        <dbReference type="Proteomes" id="UP000613582"/>
    </source>
</evidence>
<dbReference type="InterPro" id="IPR008921">
    <property type="entry name" value="DNA_pol3_clamp-load_cplx_C"/>
</dbReference>
<dbReference type="Gene3D" id="1.20.272.10">
    <property type="match status" value="1"/>
</dbReference>
<dbReference type="RefSeq" id="WP_188158136.1">
    <property type="nucleotide sequence ID" value="NZ_BMGH01000001.1"/>
</dbReference>
<dbReference type="AlphaFoldDB" id="A0A8J2V677"/>
<dbReference type="Pfam" id="PF06144">
    <property type="entry name" value="DNA_pol3_delta"/>
    <property type="match status" value="1"/>
</dbReference>
<dbReference type="SUPFAM" id="SSF48019">
    <property type="entry name" value="post-AAA+ oligomerization domain-like"/>
    <property type="match status" value="1"/>
</dbReference>
<evidence type="ECO:0000256" key="3">
    <source>
        <dbReference type="ARBA" id="ARBA00022679"/>
    </source>
</evidence>
<evidence type="ECO:0000256" key="6">
    <source>
        <dbReference type="ARBA" id="ARBA00022932"/>
    </source>
</evidence>
<keyword evidence="5" id="KW-0235">DNA replication</keyword>
<dbReference type="SUPFAM" id="SSF52540">
    <property type="entry name" value="P-loop containing nucleoside triphosphate hydrolases"/>
    <property type="match status" value="1"/>
</dbReference>
<evidence type="ECO:0000256" key="7">
    <source>
        <dbReference type="ARBA" id="ARBA00034754"/>
    </source>
</evidence>
<gene>
    <name evidence="10" type="primary">holA</name>
    <name evidence="10" type="ORF">GCM10011342_24550</name>
</gene>
<comment type="catalytic activity">
    <reaction evidence="8">
        <text>DNA(n) + a 2'-deoxyribonucleoside 5'-triphosphate = DNA(n+1) + diphosphate</text>
        <dbReference type="Rhea" id="RHEA:22508"/>
        <dbReference type="Rhea" id="RHEA-COMP:17339"/>
        <dbReference type="Rhea" id="RHEA-COMP:17340"/>
        <dbReference type="ChEBI" id="CHEBI:33019"/>
        <dbReference type="ChEBI" id="CHEBI:61560"/>
        <dbReference type="ChEBI" id="CHEBI:173112"/>
        <dbReference type="EC" id="2.7.7.7"/>
    </reaction>
</comment>
<dbReference type="GO" id="GO:0009360">
    <property type="term" value="C:DNA polymerase III complex"/>
    <property type="evidence" value="ECO:0007669"/>
    <property type="project" value="InterPro"/>
</dbReference>
<dbReference type="EMBL" id="BMGH01000001">
    <property type="protein sequence ID" value="GGD14844.1"/>
    <property type="molecule type" value="Genomic_DNA"/>
</dbReference>
<sequence>MTAIKPRDVDALLKRRNGTFKAVLIYGNDAGSVRERSDILARQVVSDLKDPFNFIELSDSDLKEEPGRLVDEAAALSFMGGERVVRVRGAGAPVDSAGKLLVAALDNGSLNPNALTIIEAGGLKKTAPLRKLFEKSKHTAAIACYEDSDLDLKAMIEQMLRDEDLLITDDALMMLTTTLGTDRGISRAEMEKLILYAGPKSLRGADEEPYQIKPEDVAECLADFTQDMAADIAGIVAQGRLADLSAALYRAAEAGTGAMTTLIFLQRHFSRLYAAQSMIASGDPASAAMKKLKPPVFFNEERAFQAQLKKWPLPRLEGALSNLLQAEHDAKTTGAPVQEIIERTALRLSALASRA</sequence>
<organism evidence="10 11">
    <name type="scientific">Aquisalinus flavus</name>
    <dbReference type="NCBI Taxonomy" id="1526572"/>
    <lineage>
        <taxon>Bacteria</taxon>
        <taxon>Pseudomonadati</taxon>
        <taxon>Pseudomonadota</taxon>
        <taxon>Alphaproteobacteria</taxon>
        <taxon>Parvularculales</taxon>
        <taxon>Parvularculaceae</taxon>
        <taxon>Aquisalinus</taxon>
    </lineage>
</organism>
<feature type="domain" description="DNA polymerase III delta N-terminal" evidence="9">
    <location>
        <begin position="24"/>
        <end position="88"/>
    </location>
</feature>
<comment type="caution">
    <text evidence="10">The sequence shown here is derived from an EMBL/GenBank/DDBJ whole genome shotgun (WGS) entry which is preliminary data.</text>
</comment>
<evidence type="ECO:0000256" key="5">
    <source>
        <dbReference type="ARBA" id="ARBA00022705"/>
    </source>
</evidence>
<keyword evidence="3" id="KW-0808">Transferase</keyword>
<dbReference type="EC" id="2.7.7.7" evidence="1"/>
<accession>A0A8J2V677</accession>
<dbReference type="GO" id="GO:0003677">
    <property type="term" value="F:DNA binding"/>
    <property type="evidence" value="ECO:0007669"/>
    <property type="project" value="InterPro"/>
</dbReference>
<keyword evidence="11" id="KW-1185">Reference proteome</keyword>
<dbReference type="Proteomes" id="UP000613582">
    <property type="component" value="Unassembled WGS sequence"/>
</dbReference>
<evidence type="ECO:0000313" key="10">
    <source>
        <dbReference type="EMBL" id="GGD14844.1"/>
    </source>
</evidence>
<comment type="similarity">
    <text evidence="7">Belongs to the DNA polymerase HolA subunit family.</text>
</comment>
<evidence type="ECO:0000259" key="9">
    <source>
        <dbReference type="Pfam" id="PF06144"/>
    </source>
</evidence>
<dbReference type="Gene3D" id="3.40.50.300">
    <property type="entry name" value="P-loop containing nucleotide triphosphate hydrolases"/>
    <property type="match status" value="1"/>
</dbReference>
<dbReference type="InterPro" id="IPR010372">
    <property type="entry name" value="DNA_pol3_delta_N"/>
</dbReference>
<dbReference type="GO" id="GO:0003887">
    <property type="term" value="F:DNA-directed DNA polymerase activity"/>
    <property type="evidence" value="ECO:0007669"/>
    <property type="project" value="UniProtKB-KW"/>
</dbReference>
<name>A0A8J2V677_9PROT</name>
<dbReference type="InterPro" id="IPR005790">
    <property type="entry name" value="DNA_polIII_delta"/>
</dbReference>
<protein>
    <recommendedName>
        <fullName evidence="2">DNA polymerase III subunit delta</fullName>
        <ecNumber evidence="1">2.7.7.7</ecNumber>
    </recommendedName>
</protein>
<evidence type="ECO:0000256" key="8">
    <source>
        <dbReference type="ARBA" id="ARBA00049244"/>
    </source>
</evidence>
<evidence type="ECO:0000256" key="4">
    <source>
        <dbReference type="ARBA" id="ARBA00022695"/>
    </source>
</evidence>
<dbReference type="NCBIfam" id="TIGR01128">
    <property type="entry name" value="holA"/>
    <property type="match status" value="1"/>
</dbReference>
<evidence type="ECO:0000256" key="1">
    <source>
        <dbReference type="ARBA" id="ARBA00012417"/>
    </source>
</evidence>
<proteinExistence type="inferred from homology"/>
<reference evidence="10" key="2">
    <citation type="submission" date="2020-09" db="EMBL/GenBank/DDBJ databases">
        <authorList>
            <person name="Sun Q."/>
            <person name="Zhou Y."/>
        </authorList>
    </citation>
    <scope>NUCLEOTIDE SEQUENCE</scope>
    <source>
        <strain evidence="10">CGMCC 1.12921</strain>
    </source>
</reference>
<reference evidence="10" key="1">
    <citation type="journal article" date="2014" name="Int. J. Syst. Evol. Microbiol.">
        <title>Complete genome sequence of Corynebacterium casei LMG S-19264T (=DSM 44701T), isolated from a smear-ripened cheese.</title>
        <authorList>
            <consortium name="US DOE Joint Genome Institute (JGI-PGF)"/>
            <person name="Walter F."/>
            <person name="Albersmeier A."/>
            <person name="Kalinowski J."/>
            <person name="Ruckert C."/>
        </authorList>
    </citation>
    <scope>NUCLEOTIDE SEQUENCE</scope>
    <source>
        <strain evidence="10">CGMCC 1.12921</strain>
    </source>
</reference>
<dbReference type="PANTHER" id="PTHR34388">
    <property type="entry name" value="DNA POLYMERASE III SUBUNIT DELTA"/>
    <property type="match status" value="1"/>
</dbReference>
<dbReference type="GO" id="GO:0006261">
    <property type="term" value="P:DNA-templated DNA replication"/>
    <property type="evidence" value="ECO:0007669"/>
    <property type="project" value="TreeGrafter"/>
</dbReference>
<evidence type="ECO:0000256" key="2">
    <source>
        <dbReference type="ARBA" id="ARBA00017703"/>
    </source>
</evidence>